<dbReference type="InterPro" id="IPR000914">
    <property type="entry name" value="SBP_5_dom"/>
</dbReference>
<dbReference type="Gene3D" id="1.10.510.10">
    <property type="entry name" value="Transferase(Phosphotransferase) domain 1"/>
    <property type="match status" value="1"/>
</dbReference>
<evidence type="ECO:0000256" key="1">
    <source>
        <dbReference type="SAM" id="MobiDB-lite"/>
    </source>
</evidence>
<dbReference type="Pfam" id="PF00496">
    <property type="entry name" value="SBP_bac_5"/>
    <property type="match status" value="1"/>
</dbReference>
<evidence type="ECO:0000256" key="2">
    <source>
        <dbReference type="SAM" id="Phobius"/>
    </source>
</evidence>
<dbReference type="InterPro" id="IPR000719">
    <property type="entry name" value="Prot_kinase_dom"/>
</dbReference>
<dbReference type="PANTHER" id="PTHR30290:SF83">
    <property type="entry name" value="ABC TRANSPORTER SUBSTRATE-BINDING PROTEIN"/>
    <property type="match status" value="1"/>
</dbReference>
<comment type="caution">
    <text evidence="4">The sequence shown here is derived from an EMBL/GenBank/DDBJ whole genome shotgun (WGS) entry which is preliminary data.</text>
</comment>
<sequence length="918" mass="93451">MPATSSLRPGDPERLGRYRLTGLLGEGGQGSVFLAAAADGPPDERVAVKLLHARFSGDARARSRFAAEVAVARRVAPFCTARIVDADVDGDRPYIVSEFIDGPSLLEVLRMRGPRSGPELDRLAIGTMTALTAIHEAGIVHRDFKPGNILLAHDGPRVIDFGIARALDATGTLSSTAVGTPAYMAPEQISGAAVGPAADVFAWGATMVYAASGRPAFGQDSIPAVMHRILNLPPDLGLMTGPLRDVVADCLAKDPARRPASRDVLLRLLSLAGGAPAPGGRPADVLGQGAAAASTYTGAGTHTSHDAATPAPHGAGTAHDAATTHSAGAQAHGAAGAHGGAQGRPGAVAAPPLPPWGGPGAPQPWATVPAGQPARPGRRRGIAVLAGGGGAAVVAVAVAAVLLLPHGGGPGISASTGAGSVGGTLTVSASALESSVGAIDPAADLGGPTERTITKSLFTGLTEIAPDGKLLNRMATSLTPNGDCTHWTIAVRSGTTFSDGEPVDAAAFARGWSRTAQNPNGGASFVMRGIKGYDEVSTGKADTLTGVTADGSTLQVDLQSPECDFPLRVAGLPFVPAPKNAGRYNDTSYRVNPVGNGPFKLAGTSSSAITLVRNKAWAFGSTPLDKVTLKLSEDATRAGMSGLASGTLGFSPLSSSAQGTTGTRLTRTIPGSRFLLPLTARGPMADRNARLAVSYALDRRQAVAAAGPGYAAATGIVPAATPGYGNPGVCPSCARQDVAKAVQLATDAKLPSGSTVRLYTMNFPSQRNLAEVVQSQLRQVLGWNVEIKSYDRYPALAKAVSAGDASGLVLYAWTADVPTAELLLGPLLGDPAVYGDDGLGNFGRWRDGPFDTLLAEVARTPDASRRLDLARQAEKIAADALAIVPLVDIGVGAAYDPQYTGLRLDLDGDPTLATAALK</sequence>
<dbReference type="SUPFAM" id="SSF56112">
    <property type="entry name" value="Protein kinase-like (PK-like)"/>
    <property type="match status" value="1"/>
</dbReference>
<dbReference type="PANTHER" id="PTHR30290">
    <property type="entry name" value="PERIPLASMIC BINDING COMPONENT OF ABC TRANSPORTER"/>
    <property type="match status" value="1"/>
</dbReference>
<accession>A0A2P4UCT5</accession>
<dbReference type="GO" id="GO:0004674">
    <property type="term" value="F:protein serine/threonine kinase activity"/>
    <property type="evidence" value="ECO:0007669"/>
    <property type="project" value="UniProtKB-EC"/>
</dbReference>
<keyword evidence="2" id="KW-1133">Transmembrane helix</keyword>
<feature type="transmembrane region" description="Helical" evidence="2">
    <location>
        <begin position="382"/>
        <end position="404"/>
    </location>
</feature>
<dbReference type="Pfam" id="PF00069">
    <property type="entry name" value="Pkinase"/>
    <property type="match status" value="1"/>
</dbReference>
<dbReference type="InterPro" id="IPR011009">
    <property type="entry name" value="Kinase-like_dom_sf"/>
</dbReference>
<dbReference type="CDD" id="cd00995">
    <property type="entry name" value="PBP2_NikA_DppA_OppA_like"/>
    <property type="match status" value="1"/>
</dbReference>
<dbReference type="GO" id="GO:1904680">
    <property type="term" value="F:peptide transmembrane transporter activity"/>
    <property type="evidence" value="ECO:0007669"/>
    <property type="project" value="TreeGrafter"/>
</dbReference>
<dbReference type="CDD" id="cd14014">
    <property type="entry name" value="STKc_PknB_like"/>
    <property type="match status" value="1"/>
</dbReference>
<keyword evidence="2" id="KW-0812">Transmembrane</keyword>
<feature type="compositionally biased region" description="Low complexity" evidence="1">
    <location>
        <begin position="296"/>
        <end position="335"/>
    </location>
</feature>
<organism evidence="4 5">
    <name type="scientific">Actinomadura rubteroloni</name>
    <dbReference type="NCBI Taxonomy" id="1926885"/>
    <lineage>
        <taxon>Bacteria</taxon>
        <taxon>Bacillati</taxon>
        <taxon>Actinomycetota</taxon>
        <taxon>Actinomycetes</taxon>
        <taxon>Streptosporangiales</taxon>
        <taxon>Thermomonosporaceae</taxon>
        <taxon>Actinomadura</taxon>
    </lineage>
</organism>
<dbReference type="PROSITE" id="PS50011">
    <property type="entry name" value="PROTEIN_KINASE_DOM"/>
    <property type="match status" value="1"/>
</dbReference>
<proteinExistence type="predicted"/>
<dbReference type="Gene3D" id="3.30.200.20">
    <property type="entry name" value="Phosphorylase Kinase, domain 1"/>
    <property type="match status" value="1"/>
</dbReference>
<keyword evidence="2" id="KW-0472">Membrane</keyword>
<keyword evidence="4" id="KW-0418">Kinase</keyword>
<dbReference type="SUPFAM" id="SSF53850">
    <property type="entry name" value="Periplasmic binding protein-like II"/>
    <property type="match status" value="1"/>
</dbReference>
<dbReference type="AlphaFoldDB" id="A0A2P4UCT5"/>
<dbReference type="GO" id="GO:0005524">
    <property type="term" value="F:ATP binding"/>
    <property type="evidence" value="ECO:0007669"/>
    <property type="project" value="InterPro"/>
</dbReference>
<gene>
    <name evidence="4" type="primary">afsK_15</name>
    <name evidence="4" type="ORF">BTM25_50690</name>
</gene>
<dbReference type="GO" id="GO:0015833">
    <property type="term" value="P:peptide transport"/>
    <property type="evidence" value="ECO:0007669"/>
    <property type="project" value="TreeGrafter"/>
</dbReference>
<evidence type="ECO:0000313" key="4">
    <source>
        <dbReference type="EMBL" id="POM22863.1"/>
    </source>
</evidence>
<feature type="region of interest" description="Disordered" evidence="1">
    <location>
        <begin position="296"/>
        <end position="376"/>
    </location>
</feature>
<protein>
    <submittedName>
        <fullName evidence="4">Serine/threonine-protein kinase AfsK</fullName>
        <ecNumber evidence="4">2.7.11.1</ecNumber>
    </submittedName>
</protein>
<keyword evidence="4" id="KW-0808">Transferase</keyword>
<dbReference type="RefSeq" id="WP_103565541.1">
    <property type="nucleotide sequence ID" value="NZ_MTBP01000004.1"/>
</dbReference>
<keyword evidence="5" id="KW-1185">Reference proteome</keyword>
<dbReference type="Gene3D" id="3.40.190.10">
    <property type="entry name" value="Periplasmic binding protein-like II"/>
    <property type="match status" value="1"/>
</dbReference>
<feature type="compositionally biased region" description="Low complexity" evidence="1">
    <location>
        <begin position="363"/>
        <end position="375"/>
    </location>
</feature>
<reference evidence="4 5" key="1">
    <citation type="journal article" date="2017" name="Chemistry">
        <title>Isolation, Biosynthesis and Chemical Modifications of Rubterolones A-F: Rare Tropolone Alkaloids from Actinomadura sp. 5-2.</title>
        <authorList>
            <person name="Guo H."/>
            <person name="Benndorf R."/>
            <person name="Leichnitz D."/>
            <person name="Klassen J.L."/>
            <person name="Vollmers J."/>
            <person name="Gorls H."/>
            <person name="Steinacker M."/>
            <person name="Weigel C."/>
            <person name="Dahse H.M."/>
            <person name="Kaster A.K."/>
            <person name="de Beer Z.W."/>
            <person name="Poulsen M."/>
            <person name="Beemelmanns C."/>
        </authorList>
    </citation>
    <scope>NUCLEOTIDE SEQUENCE [LARGE SCALE GENOMIC DNA]</scope>
    <source>
        <strain evidence="4 5">5-2</strain>
    </source>
</reference>
<dbReference type="InterPro" id="IPR039424">
    <property type="entry name" value="SBP_5"/>
</dbReference>
<dbReference type="EMBL" id="MTBP01000004">
    <property type="protein sequence ID" value="POM22863.1"/>
    <property type="molecule type" value="Genomic_DNA"/>
</dbReference>
<dbReference type="EC" id="2.7.11.1" evidence="4"/>
<dbReference type="Proteomes" id="UP000242367">
    <property type="component" value="Unassembled WGS sequence"/>
</dbReference>
<dbReference type="InterPro" id="IPR008271">
    <property type="entry name" value="Ser/Thr_kinase_AS"/>
</dbReference>
<name>A0A2P4UCT5_9ACTN</name>
<dbReference type="PROSITE" id="PS00108">
    <property type="entry name" value="PROTEIN_KINASE_ST"/>
    <property type="match status" value="1"/>
</dbReference>
<evidence type="ECO:0000313" key="5">
    <source>
        <dbReference type="Proteomes" id="UP000242367"/>
    </source>
</evidence>
<feature type="domain" description="Protein kinase" evidence="3">
    <location>
        <begin position="18"/>
        <end position="271"/>
    </location>
</feature>
<evidence type="ECO:0000259" key="3">
    <source>
        <dbReference type="PROSITE" id="PS50011"/>
    </source>
</evidence>
<dbReference type="Gene3D" id="3.10.105.10">
    <property type="entry name" value="Dipeptide-binding Protein, Domain 3"/>
    <property type="match status" value="1"/>
</dbReference>